<dbReference type="EMBL" id="JAFKCZ010000006">
    <property type="protein sequence ID" value="MBN7796923.1"/>
    <property type="molecule type" value="Genomic_DNA"/>
</dbReference>
<dbReference type="GO" id="GO:0016740">
    <property type="term" value="F:transferase activity"/>
    <property type="evidence" value="ECO:0007669"/>
    <property type="project" value="UniProtKB-KW"/>
</dbReference>
<sequence length="382" mass="41681">MTKKLTVINLASVGPGARAAQILADLRYSVIQVGVPTSRGALQIEPEAYAYGASRFVRHLRIDLKSISGRRAFHLLIEKADVLIESFRPGVMKKLELDYESLCKVNSSLVYCSVSGYGQQGRYSQWAGHDINYLAVSGFLDCSGRDINGVPAIPGATVADSAGGGMQAVIGIQSALLNRQVTGDGKYLDVSVLDGMLSMMSLHIDKYLATGEQVSAGNDLLTGKYAWYSCYRTADEKFVSIGAIESKFYRNLCVELGLPEYTEQQFDLSVQEELRGKLAKVIASETRLHWVKVLCSRDTCVAPVLGIDEVVSDPHLLERGTFNHVSVGPEARFKQLGPMIAGSEPIEEVEVERGRSQAREILREVGAGSVEIDAWIEEGTLQ</sequence>
<evidence type="ECO:0000313" key="2">
    <source>
        <dbReference type="Proteomes" id="UP000664303"/>
    </source>
</evidence>
<dbReference type="Gene3D" id="3.40.50.10540">
    <property type="entry name" value="Crotonobetainyl-coa:carnitine coa-transferase, domain 1"/>
    <property type="match status" value="1"/>
</dbReference>
<comment type="caution">
    <text evidence="1">The sequence shown here is derived from an EMBL/GenBank/DDBJ whole genome shotgun (WGS) entry which is preliminary data.</text>
</comment>
<dbReference type="AlphaFoldDB" id="A0A939IMD5"/>
<gene>
    <name evidence="1" type="ORF">JYP50_09990</name>
</gene>
<proteinExistence type="predicted"/>
<dbReference type="InterPro" id="IPR023606">
    <property type="entry name" value="CoA-Trfase_III_dom_1_sf"/>
</dbReference>
<dbReference type="InterPro" id="IPR003673">
    <property type="entry name" value="CoA-Trfase_fam_III"/>
</dbReference>
<name>A0A939IMD5_9GAMM</name>
<dbReference type="Pfam" id="PF02515">
    <property type="entry name" value="CoA_transf_3"/>
    <property type="match status" value="1"/>
</dbReference>
<evidence type="ECO:0000313" key="1">
    <source>
        <dbReference type="EMBL" id="MBN7796923.1"/>
    </source>
</evidence>
<protein>
    <submittedName>
        <fullName evidence="1">CoA transferase</fullName>
    </submittedName>
</protein>
<accession>A0A939IMD5</accession>
<keyword evidence="2" id="KW-1185">Reference proteome</keyword>
<dbReference type="PANTHER" id="PTHR48228">
    <property type="entry name" value="SUCCINYL-COA--D-CITRAMALATE COA-TRANSFERASE"/>
    <property type="match status" value="1"/>
</dbReference>
<dbReference type="InterPro" id="IPR050509">
    <property type="entry name" value="CoA-transferase_III"/>
</dbReference>
<keyword evidence="1" id="KW-0808">Transferase</keyword>
<dbReference type="SUPFAM" id="SSF89796">
    <property type="entry name" value="CoA-transferase family III (CaiB/BaiF)"/>
    <property type="match status" value="1"/>
</dbReference>
<reference evidence="1" key="1">
    <citation type="submission" date="2021-02" db="EMBL/GenBank/DDBJ databases">
        <title>PHA producing bacteria isolated from coastal sediment in Guangdong, Shenzhen.</title>
        <authorList>
            <person name="Zheng W."/>
            <person name="Yu S."/>
            <person name="Huang Y."/>
        </authorList>
    </citation>
    <scope>NUCLEOTIDE SEQUENCE</scope>
    <source>
        <strain evidence="1">TN14-10</strain>
    </source>
</reference>
<dbReference type="PANTHER" id="PTHR48228:SF5">
    <property type="entry name" value="ALPHA-METHYLACYL-COA RACEMASE"/>
    <property type="match status" value="1"/>
</dbReference>
<organism evidence="1 2">
    <name type="scientific">Parahaliea mediterranea</name>
    <dbReference type="NCBI Taxonomy" id="651086"/>
    <lineage>
        <taxon>Bacteria</taxon>
        <taxon>Pseudomonadati</taxon>
        <taxon>Pseudomonadota</taxon>
        <taxon>Gammaproteobacteria</taxon>
        <taxon>Cellvibrionales</taxon>
        <taxon>Halieaceae</taxon>
        <taxon>Parahaliea</taxon>
    </lineage>
</organism>
<dbReference type="InterPro" id="IPR044855">
    <property type="entry name" value="CoA-Trfase_III_dom3_sf"/>
</dbReference>
<dbReference type="Gene3D" id="3.30.1540.10">
    <property type="entry name" value="formyl-coa transferase, domain 3"/>
    <property type="match status" value="1"/>
</dbReference>
<dbReference type="Proteomes" id="UP000664303">
    <property type="component" value="Unassembled WGS sequence"/>
</dbReference>
<dbReference type="RefSeq" id="WP_206560361.1">
    <property type="nucleotide sequence ID" value="NZ_JAFKCZ010000006.1"/>
</dbReference>